<dbReference type="EMBL" id="FCOK02000011">
    <property type="protein sequence ID" value="SAL28630.1"/>
    <property type="molecule type" value="Genomic_DNA"/>
</dbReference>
<accession>A0A158GB63</accession>
<dbReference type="InterPro" id="IPR007367">
    <property type="entry name" value="DUF433"/>
</dbReference>
<evidence type="ECO:0008006" key="3">
    <source>
        <dbReference type="Google" id="ProtNLM"/>
    </source>
</evidence>
<dbReference type="Pfam" id="PF04255">
    <property type="entry name" value="DUF433"/>
    <property type="match status" value="1"/>
</dbReference>
<gene>
    <name evidence="1" type="ORF">AWB69_02232</name>
</gene>
<protein>
    <recommendedName>
        <fullName evidence="3">Antitoxin VapB45</fullName>
    </recommendedName>
</protein>
<dbReference type="Proteomes" id="UP000054683">
    <property type="component" value="Unassembled WGS sequence"/>
</dbReference>
<sequence length="221" mass="24673">MELTGVGLYTLQEAEQLTGAQAREVSRWLFGYTFKGGVGAPLWTPQFAGLDEKVIGFRDLMQLRIVKVFRDHSFPLRVIRAAIDGAKTTFGIEYPFTAHRFLIDGKSIFAKALQEHGDAEMPDLAKRRLALERIVRPALYAGIEFASDGQATRWFPLKRSKAIVLDPEIAFGKPVLTDYGVRTEIVAGAFKTEKNKKRVASLFDIPVAAVEAAIRYERIAI</sequence>
<name>A0A158GB63_9BURK</name>
<proteinExistence type="predicted"/>
<evidence type="ECO:0000313" key="1">
    <source>
        <dbReference type="EMBL" id="SAL28630.1"/>
    </source>
</evidence>
<dbReference type="OrthoDB" id="940717at2"/>
<evidence type="ECO:0000313" key="2">
    <source>
        <dbReference type="Proteomes" id="UP000054683"/>
    </source>
</evidence>
<reference evidence="1 2" key="1">
    <citation type="submission" date="2016-01" db="EMBL/GenBank/DDBJ databases">
        <authorList>
            <person name="Oliw E.H."/>
        </authorList>
    </citation>
    <scope>NUCLEOTIDE SEQUENCE [LARGE SCALE GENOMIC DNA]</scope>
    <source>
        <strain evidence="1">LMG 27134</strain>
    </source>
</reference>
<dbReference type="AlphaFoldDB" id="A0A158GB63"/>
<organism evidence="1 2">
    <name type="scientific">Caballeronia udeis</name>
    <dbReference type="NCBI Taxonomy" id="1232866"/>
    <lineage>
        <taxon>Bacteria</taxon>
        <taxon>Pseudomonadati</taxon>
        <taxon>Pseudomonadota</taxon>
        <taxon>Betaproteobacteria</taxon>
        <taxon>Burkholderiales</taxon>
        <taxon>Burkholderiaceae</taxon>
        <taxon>Caballeronia</taxon>
    </lineage>
</organism>